<feature type="domain" description="Ankyrin repeat" evidence="10">
    <location>
        <begin position="275"/>
        <end position="402"/>
    </location>
</feature>
<feature type="domain" description="Ankyrin repeat" evidence="10">
    <location>
        <begin position="159"/>
        <end position="271"/>
    </location>
</feature>
<keyword evidence="6" id="KW-0472">Membrane</keyword>
<dbReference type="GO" id="GO:0140036">
    <property type="term" value="F:ubiquitin-modified protein reader activity"/>
    <property type="evidence" value="ECO:0007669"/>
    <property type="project" value="UniProtKB-ARBA"/>
</dbReference>
<comment type="function">
    <text evidence="7">Ubiquitin-binding protein that specifically recognizes and binds 'Lys-63'-linked ubiquitin. Does not bind 'Lys-48'-linked ubiquitin. Positively regulates the internalization of ligand-activated EGFR by binding to the Ub moiety of ubiquitinated EGFR at the cell membrane.</text>
</comment>
<evidence type="ECO:0000256" key="6">
    <source>
        <dbReference type="ARBA" id="ARBA00023136"/>
    </source>
</evidence>
<reference evidence="11" key="2">
    <citation type="submission" date="2025-09" db="UniProtKB">
        <authorList>
            <consortium name="Ensembl"/>
        </authorList>
    </citation>
    <scope>IDENTIFICATION</scope>
</reference>
<evidence type="ECO:0000256" key="2">
    <source>
        <dbReference type="ARBA" id="ARBA00004236"/>
    </source>
</evidence>
<evidence type="ECO:0000313" key="11">
    <source>
        <dbReference type="Ensembl" id="ENSEBUP00000025923.1"/>
    </source>
</evidence>
<evidence type="ECO:0000256" key="8">
    <source>
        <dbReference type="PROSITE-ProRule" id="PRU00023"/>
    </source>
</evidence>
<dbReference type="PANTHER" id="PTHR12447:SF31">
    <property type="entry name" value="LD31969P"/>
    <property type="match status" value="1"/>
</dbReference>
<dbReference type="GeneTree" id="ENSGT00950000182928"/>
<feature type="compositionally biased region" description="Low complexity" evidence="9">
    <location>
        <begin position="398"/>
        <end position="416"/>
    </location>
</feature>
<evidence type="ECO:0000256" key="4">
    <source>
        <dbReference type="ARBA" id="ARBA00022737"/>
    </source>
</evidence>
<feature type="repeat" description="ANK" evidence="8">
    <location>
        <begin position="43"/>
        <end position="75"/>
    </location>
</feature>
<dbReference type="Pfam" id="PF12796">
    <property type="entry name" value="Ank_2"/>
    <property type="match status" value="1"/>
</dbReference>
<dbReference type="GO" id="GO:0002091">
    <property type="term" value="P:negative regulation of receptor internalization"/>
    <property type="evidence" value="ECO:0007669"/>
    <property type="project" value="UniProtKB-ARBA"/>
</dbReference>
<evidence type="ECO:0000256" key="1">
    <source>
        <dbReference type="ARBA" id="ARBA00004177"/>
    </source>
</evidence>
<feature type="region of interest" description="Disordered" evidence="9">
    <location>
        <begin position="397"/>
        <end position="417"/>
    </location>
</feature>
<evidence type="ECO:0000313" key="12">
    <source>
        <dbReference type="Proteomes" id="UP000694388"/>
    </source>
</evidence>
<keyword evidence="8" id="KW-0040">ANK repeat</keyword>
<organism evidence="11 12">
    <name type="scientific">Eptatretus burgeri</name>
    <name type="common">Inshore hagfish</name>
    <dbReference type="NCBI Taxonomy" id="7764"/>
    <lineage>
        <taxon>Eukaryota</taxon>
        <taxon>Metazoa</taxon>
        <taxon>Chordata</taxon>
        <taxon>Craniata</taxon>
        <taxon>Vertebrata</taxon>
        <taxon>Cyclostomata</taxon>
        <taxon>Myxini</taxon>
        <taxon>Myxiniformes</taxon>
        <taxon>Myxinidae</taxon>
        <taxon>Eptatretinae</taxon>
        <taxon>Eptatretus</taxon>
    </lineage>
</organism>
<comment type="subcellular location">
    <subcellularLocation>
        <location evidence="2">Cell membrane</location>
    </subcellularLocation>
    <subcellularLocation>
        <location evidence="1">Endosome</location>
    </subcellularLocation>
</comment>
<keyword evidence="12" id="KW-1185">Reference proteome</keyword>
<evidence type="ECO:0000259" key="10">
    <source>
        <dbReference type="Pfam" id="PF11904"/>
    </source>
</evidence>
<dbReference type="PROSITE" id="PS50297">
    <property type="entry name" value="ANK_REP_REGION"/>
    <property type="match status" value="1"/>
</dbReference>
<dbReference type="Ensembl" id="ENSEBUT00000026499.1">
    <property type="protein sequence ID" value="ENSEBUP00000025923.1"/>
    <property type="gene ID" value="ENSEBUG00000015923.1"/>
</dbReference>
<name>A0A8C4R6H4_EPTBU</name>
<evidence type="ECO:0000256" key="5">
    <source>
        <dbReference type="ARBA" id="ARBA00022753"/>
    </source>
</evidence>
<dbReference type="InterPro" id="IPR055285">
    <property type="entry name" value="ANKRD13_C"/>
</dbReference>
<evidence type="ECO:0000256" key="9">
    <source>
        <dbReference type="SAM" id="MobiDB-lite"/>
    </source>
</evidence>
<dbReference type="PROSITE" id="PS50088">
    <property type="entry name" value="ANK_REPEAT"/>
    <property type="match status" value="1"/>
</dbReference>
<dbReference type="InterPro" id="IPR036770">
    <property type="entry name" value="Ankyrin_rpt-contain_sf"/>
</dbReference>
<dbReference type="SUPFAM" id="SSF48403">
    <property type="entry name" value="Ankyrin repeat"/>
    <property type="match status" value="1"/>
</dbReference>
<keyword evidence="4" id="KW-0677">Repeat</keyword>
<dbReference type="InterPro" id="IPR002110">
    <property type="entry name" value="Ankyrin_rpt"/>
</dbReference>
<accession>A0A8C4R6H4</accession>
<dbReference type="InterPro" id="IPR021832">
    <property type="entry name" value="ANKRD13"/>
</dbReference>
<evidence type="ECO:0000256" key="3">
    <source>
        <dbReference type="ARBA" id="ARBA00022475"/>
    </source>
</evidence>
<dbReference type="GO" id="GO:0005886">
    <property type="term" value="C:plasma membrane"/>
    <property type="evidence" value="ECO:0007669"/>
    <property type="project" value="UniProtKB-SubCell"/>
</dbReference>
<dbReference type="AlphaFoldDB" id="A0A8C4R6H4"/>
<reference evidence="11" key="1">
    <citation type="submission" date="2025-08" db="UniProtKB">
        <authorList>
            <consortium name="Ensembl"/>
        </authorList>
    </citation>
    <scope>IDENTIFICATION</scope>
</reference>
<dbReference type="FunFam" id="1.25.40.20:FF:000057">
    <property type="entry name" value="Ankyrin repeat domain-containing protein 13B"/>
    <property type="match status" value="1"/>
</dbReference>
<dbReference type="PANTHER" id="PTHR12447">
    <property type="entry name" value="ANKYRIN REPEAT DOMAIN-CONTAINING PROTEIN 13"/>
    <property type="match status" value="1"/>
</dbReference>
<dbReference type="SMART" id="SM00248">
    <property type="entry name" value="ANK"/>
    <property type="match status" value="3"/>
</dbReference>
<keyword evidence="3" id="KW-1003">Cell membrane</keyword>
<protein>
    <submittedName>
        <fullName evidence="11">Ankyrin repeat domain 13B</fullName>
    </submittedName>
</protein>
<dbReference type="Gene3D" id="1.25.40.20">
    <property type="entry name" value="Ankyrin repeat-containing domain"/>
    <property type="match status" value="1"/>
</dbReference>
<sequence length="444" mass="50731">MSSTLKGVRERYPLHALVWYNQHSELERQLQRNAHNLEALDPLGRTALHLAVSLDHRECVWVLLRHGADVSHENRHGWSVLQEAVSTRDIELLQLVLHYRDFQRMSRRLAGIPELMKTLRKARDFYVEMKWEFTSWVPLVARMCPSDVYKVWKSGSNLRVDTTLLGFEHMTWQRGERSFIFKGQDNGALVLEVDHDRRVVYVESLALTLPASELLLQAMRPTEEQLFNRLSSPIVTTHVNTKHIQFERSKSGIWGWRGEKCEVVNGYNAKAHITQTASATNPSAITAEEYFNPRFNLRNRDVGRPMNLTTKTQKFKAALWLCEAHPLSLSEQVIPIVDLMAISYSHFAKLRDFITLRLPPGFPIKIEIPLFHILNARITFGNLNGCEHPVSSVHNCVSSDSPSPSSDTSTAGAASPRHQSVKWNPVCLRLPRGTLWRGAARMSH</sequence>
<dbReference type="GO" id="GO:0005768">
    <property type="term" value="C:endosome"/>
    <property type="evidence" value="ECO:0007669"/>
    <property type="project" value="UniProtKB-SubCell"/>
</dbReference>
<proteinExistence type="predicted"/>
<evidence type="ECO:0000256" key="7">
    <source>
        <dbReference type="ARBA" id="ARBA00024956"/>
    </source>
</evidence>
<dbReference type="Proteomes" id="UP000694388">
    <property type="component" value="Unplaced"/>
</dbReference>
<dbReference type="Pfam" id="PF11904">
    <property type="entry name" value="ANKRD13_C"/>
    <property type="match status" value="2"/>
</dbReference>
<keyword evidence="5" id="KW-0967">Endosome</keyword>
<dbReference type="GO" id="GO:0048471">
    <property type="term" value="C:perinuclear region of cytoplasm"/>
    <property type="evidence" value="ECO:0007669"/>
    <property type="project" value="UniProtKB-ARBA"/>
</dbReference>